<evidence type="ECO:0000313" key="2">
    <source>
        <dbReference type="Proteomes" id="UP001231649"/>
    </source>
</evidence>
<accession>A0ACC2RBV8</accession>
<proteinExistence type="predicted"/>
<gene>
    <name evidence="1" type="ORF">PYW08_007101</name>
</gene>
<sequence>MVNLAETEAYLHLPIWQELAQGRICRNLYPTCKPTRLVELEEFANLAADHMSNSTTSPETYSNLRQLAMNQLRQLFNLEFKLRCHLCGTAHYQDEVTAPER</sequence>
<reference evidence="1" key="1">
    <citation type="submission" date="2023-03" db="EMBL/GenBank/DDBJ databases">
        <title>Chromosome-level genomes of two armyworms, Mythimna separata and Mythimna loreyi, provide insights into the biosynthesis and reception of sex pheromones.</title>
        <authorList>
            <person name="Zhao H."/>
        </authorList>
    </citation>
    <scope>NUCLEOTIDE SEQUENCE</scope>
    <source>
        <strain evidence="1">BeijingLab</strain>
    </source>
</reference>
<organism evidence="1 2">
    <name type="scientific">Mythimna loreyi</name>
    <dbReference type="NCBI Taxonomy" id="667449"/>
    <lineage>
        <taxon>Eukaryota</taxon>
        <taxon>Metazoa</taxon>
        <taxon>Ecdysozoa</taxon>
        <taxon>Arthropoda</taxon>
        <taxon>Hexapoda</taxon>
        <taxon>Insecta</taxon>
        <taxon>Pterygota</taxon>
        <taxon>Neoptera</taxon>
        <taxon>Endopterygota</taxon>
        <taxon>Lepidoptera</taxon>
        <taxon>Glossata</taxon>
        <taxon>Ditrysia</taxon>
        <taxon>Noctuoidea</taxon>
        <taxon>Noctuidae</taxon>
        <taxon>Noctuinae</taxon>
        <taxon>Hadenini</taxon>
        <taxon>Mythimna</taxon>
    </lineage>
</organism>
<comment type="caution">
    <text evidence="1">The sequence shown here is derived from an EMBL/GenBank/DDBJ whole genome shotgun (WGS) entry which is preliminary data.</text>
</comment>
<protein>
    <submittedName>
        <fullName evidence="1">Uncharacterized protein</fullName>
    </submittedName>
</protein>
<name>A0ACC2RBV8_9NEOP</name>
<dbReference type="Proteomes" id="UP001231649">
    <property type="component" value="Chromosome 2"/>
</dbReference>
<keyword evidence="2" id="KW-1185">Reference proteome</keyword>
<evidence type="ECO:0000313" key="1">
    <source>
        <dbReference type="EMBL" id="KAJ8736445.1"/>
    </source>
</evidence>
<dbReference type="EMBL" id="CM056778">
    <property type="protein sequence ID" value="KAJ8736445.1"/>
    <property type="molecule type" value="Genomic_DNA"/>
</dbReference>